<dbReference type="GO" id="GO:0003899">
    <property type="term" value="F:DNA-directed RNA polymerase activity"/>
    <property type="evidence" value="ECO:0007669"/>
    <property type="project" value="InterPro"/>
</dbReference>
<dbReference type="InterPro" id="IPR013264">
    <property type="entry name" value="DNAG_N"/>
</dbReference>
<keyword evidence="5" id="KW-0548">Nucleotidyltransferase</keyword>
<dbReference type="NCBIfam" id="TIGR01391">
    <property type="entry name" value="dnaG"/>
    <property type="match status" value="1"/>
</dbReference>
<evidence type="ECO:0000256" key="7">
    <source>
        <dbReference type="ARBA" id="ARBA00022723"/>
    </source>
</evidence>
<dbReference type="GO" id="GO:0008270">
    <property type="term" value="F:zinc ion binding"/>
    <property type="evidence" value="ECO:0007669"/>
    <property type="project" value="UniProtKB-KW"/>
</dbReference>
<dbReference type="EMBL" id="JRPJ02000046">
    <property type="protein sequence ID" value="TLE08571.1"/>
    <property type="molecule type" value="Genomic_DNA"/>
</dbReference>
<keyword evidence="11" id="KW-0238">DNA-binding</keyword>
<comment type="caution">
    <text evidence="14">The sequence shown here is derived from an EMBL/GenBank/DDBJ whole genome shotgun (WGS) entry which is preliminary data.</text>
</comment>
<dbReference type="SUPFAM" id="SSF56731">
    <property type="entry name" value="DNA primase core"/>
    <property type="match status" value="1"/>
</dbReference>
<dbReference type="SMART" id="SM00400">
    <property type="entry name" value="ZnF_CHCC"/>
    <property type="match status" value="1"/>
</dbReference>
<keyword evidence="8" id="KW-0863">Zinc-finger</keyword>
<dbReference type="InterPro" id="IPR002694">
    <property type="entry name" value="Znf_CHC2"/>
</dbReference>
<dbReference type="InterPro" id="IPR006171">
    <property type="entry name" value="TOPRIM_dom"/>
</dbReference>
<dbReference type="GO" id="GO:0000428">
    <property type="term" value="C:DNA-directed RNA polymerase complex"/>
    <property type="evidence" value="ECO:0007669"/>
    <property type="project" value="UniProtKB-KW"/>
</dbReference>
<keyword evidence="10" id="KW-0460">Magnesium</keyword>
<dbReference type="CDD" id="cd01029">
    <property type="entry name" value="TOPRIM_primases"/>
    <property type="match status" value="1"/>
</dbReference>
<dbReference type="Gene3D" id="3.90.580.10">
    <property type="entry name" value="Zinc finger, CHC2-type domain"/>
    <property type="match status" value="1"/>
</dbReference>
<evidence type="ECO:0000256" key="8">
    <source>
        <dbReference type="ARBA" id="ARBA00022771"/>
    </source>
</evidence>
<proteinExistence type="predicted"/>
<dbReference type="InterPro" id="IPR006295">
    <property type="entry name" value="DNA_primase_DnaG"/>
</dbReference>
<evidence type="ECO:0000256" key="12">
    <source>
        <dbReference type="ARBA" id="ARBA00023163"/>
    </source>
</evidence>
<evidence type="ECO:0000313" key="15">
    <source>
        <dbReference type="Proteomes" id="UP000029857"/>
    </source>
</evidence>
<dbReference type="InterPro" id="IPR050219">
    <property type="entry name" value="DnaG_primase"/>
</dbReference>
<comment type="cofactor">
    <cofactor evidence="1">
        <name>Zn(2+)</name>
        <dbReference type="ChEBI" id="CHEBI:29105"/>
    </cofactor>
</comment>
<evidence type="ECO:0000256" key="9">
    <source>
        <dbReference type="ARBA" id="ARBA00022833"/>
    </source>
</evidence>
<dbReference type="Gene3D" id="3.40.1360.10">
    <property type="match status" value="1"/>
</dbReference>
<evidence type="ECO:0000256" key="2">
    <source>
        <dbReference type="ARBA" id="ARBA00022478"/>
    </source>
</evidence>
<dbReference type="Pfam" id="PF08275">
    <property type="entry name" value="DNAG_N"/>
    <property type="match status" value="1"/>
</dbReference>
<dbReference type="Gene3D" id="3.90.980.10">
    <property type="entry name" value="DNA primase, catalytic core, N-terminal domain"/>
    <property type="match status" value="1"/>
</dbReference>
<dbReference type="Proteomes" id="UP000029857">
    <property type="component" value="Unassembled WGS sequence"/>
</dbReference>
<keyword evidence="6" id="KW-0235">DNA replication</keyword>
<dbReference type="Pfam" id="PF13155">
    <property type="entry name" value="Toprim_2"/>
    <property type="match status" value="1"/>
</dbReference>
<dbReference type="GO" id="GO:0005737">
    <property type="term" value="C:cytoplasm"/>
    <property type="evidence" value="ECO:0007669"/>
    <property type="project" value="TreeGrafter"/>
</dbReference>
<keyword evidence="9" id="KW-0862">Zinc</keyword>
<keyword evidence="2" id="KW-0240">DNA-directed RNA polymerase</keyword>
<dbReference type="InterPro" id="IPR036977">
    <property type="entry name" value="DNA_primase_Znf_CHC2"/>
</dbReference>
<evidence type="ECO:0000256" key="4">
    <source>
        <dbReference type="ARBA" id="ARBA00022679"/>
    </source>
</evidence>
<dbReference type="GO" id="GO:1990077">
    <property type="term" value="C:primosome complex"/>
    <property type="evidence" value="ECO:0007669"/>
    <property type="project" value="UniProtKB-KW"/>
</dbReference>
<evidence type="ECO:0000256" key="6">
    <source>
        <dbReference type="ARBA" id="ARBA00022705"/>
    </source>
</evidence>
<dbReference type="SUPFAM" id="SSF57783">
    <property type="entry name" value="Zinc beta-ribbon"/>
    <property type="match status" value="1"/>
</dbReference>
<organism evidence="14 15">
    <name type="scientific">Helicobacter bilis</name>
    <dbReference type="NCBI Taxonomy" id="37372"/>
    <lineage>
        <taxon>Bacteria</taxon>
        <taxon>Pseudomonadati</taxon>
        <taxon>Campylobacterota</taxon>
        <taxon>Epsilonproteobacteria</taxon>
        <taxon>Campylobacterales</taxon>
        <taxon>Helicobacteraceae</taxon>
        <taxon>Helicobacter</taxon>
    </lineage>
</organism>
<dbReference type="AlphaFoldDB" id="A0A099V4P6"/>
<dbReference type="GO" id="GO:0003677">
    <property type="term" value="F:DNA binding"/>
    <property type="evidence" value="ECO:0007669"/>
    <property type="project" value="UniProtKB-KW"/>
</dbReference>
<reference evidence="14 15" key="1">
    <citation type="journal article" date="2014" name="Genome Announc.">
        <title>Draft genome sequences of eight enterohepatic helicobacter species isolated from both laboratory and wild rodents.</title>
        <authorList>
            <person name="Sheh A."/>
            <person name="Shen Z."/>
            <person name="Fox J.G."/>
        </authorList>
    </citation>
    <scope>NUCLEOTIDE SEQUENCE [LARGE SCALE GENOMIC DNA]</scope>
    <source>
        <strain evidence="14 15">ATCC 49320</strain>
    </source>
</reference>
<keyword evidence="12" id="KW-0804">Transcription</keyword>
<evidence type="ECO:0000259" key="13">
    <source>
        <dbReference type="PROSITE" id="PS50880"/>
    </source>
</evidence>
<evidence type="ECO:0000256" key="5">
    <source>
        <dbReference type="ARBA" id="ARBA00022695"/>
    </source>
</evidence>
<keyword evidence="3" id="KW-0639">Primosome</keyword>
<keyword evidence="7" id="KW-0479">Metal-binding</keyword>
<dbReference type="InterPro" id="IPR034154">
    <property type="entry name" value="TOPRIM_DnaG/twinkle"/>
</dbReference>
<dbReference type="FunFam" id="3.90.580.10:FF:000001">
    <property type="entry name" value="DNA primase"/>
    <property type="match status" value="1"/>
</dbReference>
<feature type="domain" description="Toprim" evidence="13">
    <location>
        <begin position="243"/>
        <end position="326"/>
    </location>
</feature>
<dbReference type="Pfam" id="PF01807">
    <property type="entry name" value="Zn_ribbon_DnaG"/>
    <property type="match status" value="1"/>
</dbReference>
<dbReference type="GO" id="GO:0006269">
    <property type="term" value="P:DNA replication, synthesis of primer"/>
    <property type="evidence" value="ECO:0007669"/>
    <property type="project" value="UniProtKB-KW"/>
</dbReference>
<dbReference type="PANTHER" id="PTHR30313">
    <property type="entry name" value="DNA PRIMASE"/>
    <property type="match status" value="1"/>
</dbReference>
<evidence type="ECO:0000256" key="11">
    <source>
        <dbReference type="ARBA" id="ARBA00023125"/>
    </source>
</evidence>
<evidence type="ECO:0000256" key="3">
    <source>
        <dbReference type="ARBA" id="ARBA00022515"/>
    </source>
</evidence>
<dbReference type="PROSITE" id="PS50880">
    <property type="entry name" value="TOPRIM"/>
    <property type="match status" value="1"/>
</dbReference>
<dbReference type="SMART" id="SM00493">
    <property type="entry name" value="TOPRIM"/>
    <property type="match status" value="1"/>
</dbReference>
<name>A0A099V4P6_9HELI</name>
<keyword evidence="4" id="KW-0808">Transferase</keyword>
<dbReference type="InterPro" id="IPR037068">
    <property type="entry name" value="DNA_primase_core_N_sf"/>
</dbReference>
<evidence type="ECO:0000313" key="14">
    <source>
        <dbReference type="EMBL" id="TLE08571.1"/>
    </source>
</evidence>
<protein>
    <submittedName>
        <fullName evidence="14">DNA primase</fullName>
    </submittedName>
</protein>
<dbReference type="PANTHER" id="PTHR30313:SF2">
    <property type="entry name" value="DNA PRIMASE"/>
    <property type="match status" value="1"/>
</dbReference>
<evidence type="ECO:0000256" key="10">
    <source>
        <dbReference type="ARBA" id="ARBA00022842"/>
    </source>
</evidence>
<evidence type="ECO:0000256" key="1">
    <source>
        <dbReference type="ARBA" id="ARBA00001947"/>
    </source>
</evidence>
<dbReference type="RefSeq" id="WP_034580163.1">
    <property type="nucleotide sequence ID" value="NZ_FZMS01000037.1"/>
</dbReference>
<gene>
    <name evidence="14" type="primary">dnaG</name>
    <name evidence="14" type="ORF">LS79_009680</name>
</gene>
<sequence>MIENINQIKSNIDIVEIIQSYIPLKKSGANYITKCPFHNENTASMSVSKAKNIFHCFGCGEGGNGIDFIMKYERLDFTNAIKKAGQICGIQVEETQNKDYAKSLATQERLEKLYYKSYKALLENEKLVEYLAKRGFKKDVLEEYGFGYCLELEEIKAILGTQLAFSLGFLTQKGHNFFKDRILLCIRDEKNRIVGFSGRVHDFANFYKAGKYINSKESFLYKKNSILYNYTNAYEILKKHKHKKLYIVEGYFDALTCNLLEIPAVAICSANLHVNQLRLLSRLLKDDITLCIALDSDDAGRTGSIRAYKLCFENGYIETKITRLHKDYKDLNEFYIKGDVKDLPFIEYDGLDYCLKVETGLAKSIKEKKEIIQGYEKILNNTKDIFTREYIKKYLKSYISLPAQEPREYSSQEKKEQDFILTQLAQDKQKRFIIQDILNANDFFNKDVFQDILENKDSPKLREYLFKEIESIDTELFYKIALRFKIHNLEKQRRDILRNTHIDINYIMSLNDKISELKELLEIPF</sequence>
<accession>A0A099V4P6</accession>